<evidence type="ECO:0000256" key="1">
    <source>
        <dbReference type="ARBA" id="ARBA00008070"/>
    </source>
</evidence>
<dbReference type="CTD" id="6096827"/>
<dbReference type="InterPro" id="IPR001680">
    <property type="entry name" value="WD40_rpt"/>
</dbReference>
<keyword evidence="3" id="KW-0853">WD repeat</keyword>
<dbReference type="InterPro" id="IPR000664">
    <property type="entry name" value="Lethal2_giant"/>
</dbReference>
<dbReference type="GO" id="GO:0005096">
    <property type="term" value="F:GTPase activator activity"/>
    <property type="evidence" value="ECO:0007669"/>
    <property type="project" value="TreeGrafter"/>
</dbReference>
<sequence>MDRAKKRLASALDGFRSQHKSEMELEEKITAEDVCLTGIVRHGFPDDPRCMAYDVVQRLLAIGTGHGIIRVIGDVGVDYCLKHESDAAVLHIQFLTNEGALVTACRDDLIHLWNFRQKVPVILHSIQLTKEQITCISHSFQSKWLYLGTERGNVYFVKIATFTLSSYAINWNKAIDLGVRTHPGGVKAISTCPTELSKLLILYEKGSIVLWNLQTKEVERFISDHPARCFAWHHDGRQFMCGTADGCLLVWNIRKPGEYIQKLQPHGQKCNSINQVDWRHSADGEQLIIFGGGMSQEDGVFSSLTIMRASKSITVLELDHPLITFTPLNSSPYSSVSQQPSSVAVLMKNDLLVIDLTIPGYPCHENVTPMDIHESRVRCICYFSNCPLDLLGALALVGSKQRRQGFSDKPWPITGGSGRDCAMGHQELLLTGHEDGSIKFWQASGEHLQILYKLKSGRHFERNDGLESHEASHAVTMIELCLDSRLLLVAAQSGQLTLFRFVKTENAHEITVINIPSTFSFLSGNVESNKTSPKRELRRQGTAISVESNSTDTSEGSTNDGYFPLKVKGGVLRRLAGYQPDLVCMVPWRNASQPETITAVALNSAYGIIALGTSSSLTLIDLVQYIIICSWSLADLYMQQHSTPILLSQNSNSSQYDPFVISSQQQETSTTNVSLEMDTIYSGDISAKCATPKGAKTTSPIQLRPSNKLSHRRKLFKHMTLGKTFLSRTADGNEKMKTMETITTENKETFTCKHTSPHNLDHKKRFQLESTSVRSNEILRAEDSEGVREVDVNCLIDKLRVRRKTFIRSSTIHTSTASDEQFKSMSGSKITLDSTITKRTSVDESPSSTNKMFFSESVTSLTFIQSFVKKRDPRAHLCLWVGTSASTCIIYHLLLPTDRQNSTVSVAHSGSIVQTRGRMLYTTLMDRNFCLLEGAAESYHEKEDDRNHSEENNFPNKVLTKLSLSPTCSNATEYSREDDFLQFAVLVSEDEVHTVALPNFNSLFLYRPEFPFVKARATHVHGYPVLMLLNGAGQIVILSLPSLRLLLCSNLFRHSVDYDDPICFKTSFAEHGLGMYTITPSEIQKFTICSELASQVQESAGELFVPVDMPEPPKSSFLKGMSTLFASQKDSFDLDSIFLDKNSNSVPGSSMRSIAKTIPGPSSMEQATARGASAGQAANMALQALHERAEKLNVTVDATERLKENAMTLSQRTGKLVEKYEKKKWYNF</sequence>
<evidence type="ECO:0000256" key="3">
    <source>
        <dbReference type="ARBA" id="ARBA00022574"/>
    </source>
</evidence>
<proteinExistence type="inferred from homology"/>
<dbReference type="GO" id="GO:0005886">
    <property type="term" value="C:plasma membrane"/>
    <property type="evidence" value="ECO:0007669"/>
    <property type="project" value="TreeGrafter"/>
</dbReference>
<evidence type="ECO:0000313" key="7">
    <source>
        <dbReference type="EMBL" id="VIO95810.1"/>
    </source>
</evidence>
<dbReference type="WBParaSite" id="Bm5030a.1">
    <property type="protein sequence ID" value="Bm5030a.1"/>
    <property type="gene ID" value="WBGene00225291"/>
</dbReference>
<dbReference type="EMBL" id="CAAKNF010000194">
    <property type="protein sequence ID" value="VIO95810.1"/>
    <property type="molecule type" value="Genomic_DNA"/>
</dbReference>
<dbReference type="Gene3D" id="2.130.10.10">
    <property type="entry name" value="YVTN repeat-like/Quinoprotein amine dehydrogenase"/>
    <property type="match status" value="3"/>
</dbReference>
<dbReference type="InterPro" id="IPR013577">
    <property type="entry name" value="LLGL2"/>
</dbReference>
<protein>
    <submittedName>
        <fullName evidence="7 9">Tomosyn (Vertebrate synaptic protein) homolog protein 1-like</fullName>
    </submittedName>
</protein>
<evidence type="ECO:0000256" key="5">
    <source>
        <dbReference type="SAM" id="MobiDB-lite"/>
    </source>
</evidence>
<dbReference type="GO" id="GO:0006887">
    <property type="term" value="P:exocytosis"/>
    <property type="evidence" value="ECO:0007669"/>
    <property type="project" value="UniProtKB-KW"/>
</dbReference>
<dbReference type="PRINTS" id="PR00962">
    <property type="entry name" value="LETHAL2GIANT"/>
</dbReference>
<keyword evidence="2" id="KW-0268">Exocytosis</keyword>
<dbReference type="Pfam" id="PF00400">
    <property type="entry name" value="WD40"/>
    <property type="match status" value="1"/>
</dbReference>
<keyword evidence="8" id="KW-1185">Reference proteome</keyword>
<evidence type="ECO:0000256" key="2">
    <source>
        <dbReference type="ARBA" id="ARBA00022483"/>
    </source>
</evidence>
<evidence type="ECO:0000313" key="9">
    <source>
        <dbReference type="WBParaSite" id="Bm5030a.1"/>
    </source>
</evidence>
<dbReference type="OrthoDB" id="19944at2759"/>
<dbReference type="Proteomes" id="UP000006672">
    <property type="component" value="Unassembled WGS sequence"/>
</dbReference>
<accession>A0A8L7T893</accession>
<organism evidence="7">
    <name type="scientific">Brugia malayi</name>
    <name type="common">Filarial nematode worm</name>
    <dbReference type="NCBI Taxonomy" id="6279"/>
    <lineage>
        <taxon>Eukaryota</taxon>
        <taxon>Metazoa</taxon>
        <taxon>Ecdysozoa</taxon>
        <taxon>Nematoda</taxon>
        <taxon>Chromadorea</taxon>
        <taxon>Rhabditida</taxon>
        <taxon>Spirurina</taxon>
        <taxon>Spiruromorpha</taxon>
        <taxon>Filarioidea</taxon>
        <taxon>Onchocercidae</taxon>
        <taxon>Brugia</taxon>
    </lineage>
</organism>
<dbReference type="GO" id="GO:0006893">
    <property type="term" value="P:Golgi to plasma membrane transport"/>
    <property type="evidence" value="ECO:0007669"/>
    <property type="project" value="TreeGrafter"/>
</dbReference>
<dbReference type="CDD" id="cd15873">
    <property type="entry name" value="R-SNARE_STXBP5_6"/>
    <property type="match status" value="1"/>
</dbReference>
<dbReference type="Pfam" id="PF08366">
    <property type="entry name" value="LLGL"/>
    <property type="match status" value="1"/>
</dbReference>
<feature type="region of interest" description="Disordered" evidence="5">
    <location>
        <begin position="527"/>
        <end position="558"/>
    </location>
</feature>
<dbReference type="GO" id="GO:0019905">
    <property type="term" value="F:syntaxin binding"/>
    <property type="evidence" value="ECO:0007669"/>
    <property type="project" value="TreeGrafter"/>
</dbReference>
<accession>A0A4E9FLQ5</accession>
<dbReference type="InterPro" id="IPR015943">
    <property type="entry name" value="WD40/YVTN_repeat-like_dom_sf"/>
</dbReference>
<dbReference type="RefSeq" id="XP_001893368.2">
    <property type="nucleotide sequence ID" value="XM_001893333.2"/>
</dbReference>
<evidence type="ECO:0000259" key="6">
    <source>
        <dbReference type="Pfam" id="PF08366"/>
    </source>
</evidence>
<dbReference type="AlphaFoldDB" id="A0A4E9FLQ5"/>
<reference evidence="8" key="1">
    <citation type="journal article" date="2007" name="Science">
        <title>Draft genome of the filarial nematode parasite Brugia malayi.</title>
        <authorList>
            <person name="Ghedin E."/>
            <person name="Wang S."/>
            <person name="Spiro D."/>
            <person name="Caler E."/>
            <person name="Zhao Q."/>
            <person name="Crabtree J."/>
            <person name="Allen J.E."/>
            <person name="Delcher A.L."/>
            <person name="Guiliano D.B."/>
            <person name="Miranda-Saavedra D."/>
            <person name="Angiuoli S.V."/>
            <person name="Creasy T."/>
            <person name="Amedeo P."/>
            <person name="Haas B."/>
            <person name="El-Sayed N.M."/>
            <person name="Wortman J.R."/>
            <person name="Feldblyum T."/>
            <person name="Tallon L."/>
            <person name="Schatz M."/>
            <person name="Shumway M."/>
            <person name="Koo H."/>
            <person name="Salzberg S.L."/>
            <person name="Schobel S."/>
            <person name="Pertea M."/>
            <person name="Pop M."/>
            <person name="White O."/>
            <person name="Barton G.J."/>
            <person name="Carlow C.K."/>
            <person name="Crawford M.J."/>
            <person name="Daub J."/>
            <person name="Dimmic M.W."/>
            <person name="Estes C.F."/>
            <person name="Foster J.M."/>
            <person name="Ganatra M."/>
            <person name="Gregory W.F."/>
            <person name="Johnson N.M."/>
            <person name="Jin J."/>
            <person name="Komuniecki R."/>
            <person name="Korf I."/>
            <person name="Kumar S."/>
            <person name="Laney S."/>
            <person name="Li B.W."/>
            <person name="Li W."/>
            <person name="Lindblom T.H."/>
            <person name="Lustigman S."/>
            <person name="Ma D."/>
            <person name="Maina C.V."/>
            <person name="Martin D.M."/>
            <person name="McCarter J.P."/>
            <person name="McReynolds L."/>
            <person name="Mitreva M."/>
            <person name="Nutman T.B."/>
            <person name="Parkinson J."/>
            <person name="Peregrin-Alvarez J.M."/>
            <person name="Poole C."/>
            <person name="Ren Q."/>
            <person name="Saunders L."/>
            <person name="Sluder A.E."/>
            <person name="Smith K."/>
            <person name="Stanke M."/>
            <person name="Unnasch T.R."/>
            <person name="Ware J."/>
            <person name="Wei A.D."/>
            <person name="Weil G."/>
            <person name="Williams D.J."/>
            <person name="Zhang Y."/>
            <person name="Williams S.A."/>
            <person name="Fraser-Liggett C."/>
            <person name="Slatko B."/>
            <person name="Blaxter M.L."/>
            <person name="Scott A.L."/>
        </authorList>
    </citation>
    <scope>NUCLEOTIDE SEQUENCE</scope>
    <source>
        <strain evidence="8">FR3</strain>
    </source>
</reference>
<evidence type="ECO:0000313" key="8">
    <source>
        <dbReference type="Proteomes" id="UP000006672"/>
    </source>
</evidence>
<comment type="similarity">
    <text evidence="1">Belongs to the WD repeat L(2)GL family.</text>
</comment>
<feature type="compositionally biased region" description="Polar residues" evidence="5">
    <location>
        <begin position="542"/>
        <end position="558"/>
    </location>
</feature>
<dbReference type="PANTHER" id="PTHR10241">
    <property type="entry name" value="LETHAL 2 GIANT LARVAE PROTEIN"/>
    <property type="match status" value="1"/>
</dbReference>
<reference evidence="9" key="3">
    <citation type="submission" date="2022-04" db="UniProtKB">
        <authorList>
            <consortium name="WormBaseParasite"/>
        </authorList>
    </citation>
    <scope>IDENTIFICATION</scope>
</reference>
<dbReference type="PANTHER" id="PTHR10241:SF25">
    <property type="entry name" value="TOMOSYN, ISOFORM C"/>
    <property type="match status" value="1"/>
</dbReference>
<dbReference type="SUPFAM" id="SSF50978">
    <property type="entry name" value="WD40 repeat-like"/>
    <property type="match status" value="2"/>
</dbReference>
<feature type="domain" description="Lethal giant larvae homologue 2" evidence="6">
    <location>
        <begin position="265"/>
        <end position="362"/>
    </location>
</feature>
<dbReference type="GO" id="GO:0045159">
    <property type="term" value="F:myosin II binding"/>
    <property type="evidence" value="ECO:0007669"/>
    <property type="project" value="TreeGrafter"/>
</dbReference>
<reference evidence="7" key="2">
    <citation type="submission" date="2019-04" db="EMBL/GenBank/DDBJ databases">
        <authorList>
            <person name="Howe K."/>
            <person name="Paulini M."/>
            <person name="Williams G."/>
        </authorList>
    </citation>
    <scope>NUCLEOTIDE SEQUENCE [LARGE SCALE GENOMIC DNA]</scope>
    <source>
        <strain evidence="7">FR3</strain>
    </source>
</reference>
<dbReference type="GeneID" id="6096827"/>
<dbReference type="InterPro" id="IPR036322">
    <property type="entry name" value="WD40_repeat_dom_sf"/>
</dbReference>
<dbReference type="Gene3D" id="1.20.5.110">
    <property type="match status" value="1"/>
</dbReference>
<dbReference type="KEGG" id="bmy:BM_BM5030"/>
<dbReference type="SMART" id="SM00320">
    <property type="entry name" value="WD40"/>
    <property type="match status" value="6"/>
</dbReference>
<dbReference type="GO" id="GO:0031201">
    <property type="term" value="C:SNARE complex"/>
    <property type="evidence" value="ECO:0007669"/>
    <property type="project" value="TreeGrafter"/>
</dbReference>
<name>A0A4E9FLQ5_BRUMA</name>
<gene>
    <name evidence="7" type="primary">Bma-tom-1</name>
    <name evidence="9" type="synonym">Bm1_09485</name>
    <name evidence="7" type="ORF">BM_BM5030</name>
</gene>
<evidence type="ECO:0000256" key="4">
    <source>
        <dbReference type="ARBA" id="ARBA00022737"/>
    </source>
</evidence>
<keyword evidence="4" id="KW-0677">Repeat</keyword>